<keyword evidence="3" id="KW-1003">Cell membrane</keyword>
<dbReference type="RefSeq" id="WP_148369012.1">
    <property type="nucleotide sequence ID" value="NZ_VSKM01000004.1"/>
</dbReference>
<dbReference type="Pfam" id="PF00924">
    <property type="entry name" value="MS_channel_2nd"/>
    <property type="match status" value="1"/>
</dbReference>
<evidence type="ECO:0000313" key="10">
    <source>
        <dbReference type="EMBL" id="TYB76720.1"/>
    </source>
</evidence>
<dbReference type="Gene3D" id="2.30.30.60">
    <property type="match status" value="1"/>
</dbReference>
<evidence type="ECO:0000259" key="8">
    <source>
        <dbReference type="Pfam" id="PF00924"/>
    </source>
</evidence>
<reference evidence="10 11" key="1">
    <citation type="submission" date="2019-08" db="EMBL/GenBank/DDBJ databases">
        <title>Genomes of Antarctic Bizionia species.</title>
        <authorList>
            <person name="Bowman J.P."/>
        </authorList>
    </citation>
    <scope>NUCLEOTIDE SEQUENCE [LARGE SCALE GENOMIC DNA]</scope>
    <source>
        <strain evidence="10 11">HFD</strain>
    </source>
</reference>
<evidence type="ECO:0000256" key="3">
    <source>
        <dbReference type="ARBA" id="ARBA00022475"/>
    </source>
</evidence>
<evidence type="ECO:0000256" key="4">
    <source>
        <dbReference type="ARBA" id="ARBA00022692"/>
    </source>
</evidence>
<dbReference type="InterPro" id="IPR045275">
    <property type="entry name" value="MscS_archaea/bacteria_type"/>
</dbReference>
<dbReference type="Pfam" id="PF05552">
    <property type="entry name" value="MS_channel_1st_1"/>
    <property type="match status" value="1"/>
</dbReference>
<name>A0A8H2QF09_9FLAO</name>
<feature type="domain" description="Mechanosensitive ion channel MscS" evidence="8">
    <location>
        <begin position="115"/>
        <end position="180"/>
    </location>
</feature>
<dbReference type="InterPro" id="IPR011014">
    <property type="entry name" value="MscS_channel_TM-2"/>
</dbReference>
<keyword evidence="5 7" id="KW-1133">Transmembrane helix</keyword>
<dbReference type="AlphaFoldDB" id="A0A8H2QF09"/>
<feature type="transmembrane region" description="Helical" evidence="7">
    <location>
        <begin position="27"/>
        <end position="44"/>
    </location>
</feature>
<evidence type="ECO:0000256" key="6">
    <source>
        <dbReference type="ARBA" id="ARBA00023136"/>
    </source>
</evidence>
<dbReference type="Proteomes" id="UP000323324">
    <property type="component" value="Unassembled WGS sequence"/>
</dbReference>
<evidence type="ECO:0000256" key="5">
    <source>
        <dbReference type="ARBA" id="ARBA00022989"/>
    </source>
</evidence>
<dbReference type="PANTHER" id="PTHR30221">
    <property type="entry name" value="SMALL-CONDUCTANCE MECHANOSENSITIVE CHANNEL"/>
    <property type="match status" value="1"/>
</dbReference>
<evidence type="ECO:0000259" key="9">
    <source>
        <dbReference type="Pfam" id="PF21082"/>
    </source>
</evidence>
<proteinExistence type="inferred from homology"/>
<protein>
    <submittedName>
        <fullName evidence="10">Mechanosensitive ion channel family protein</fullName>
    </submittedName>
</protein>
<dbReference type="EMBL" id="VSKM01000004">
    <property type="protein sequence ID" value="TYB76720.1"/>
    <property type="molecule type" value="Genomic_DNA"/>
</dbReference>
<feature type="domain" description="Mechanosensitive ion channel MscS C-terminal" evidence="9">
    <location>
        <begin position="187"/>
        <end position="273"/>
    </location>
</feature>
<dbReference type="InterPro" id="IPR011066">
    <property type="entry name" value="MscS_channel_C_sf"/>
</dbReference>
<dbReference type="InterPro" id="IPR008910">
    <property type="entry name" value="MSC_TM_helix"/>
</dbReference>
<dbReference type="Pfam" id="PF21082">
    <property type="entry name" value="MS_channel_3rd"/>
    <property type="match status" value="1"/>
</dbReference>
<dbReference type="SUPFAM" id="SSF50182">
    <property type="entry name" value="Sm-like ribonucleoproteins"/>
    <property type="match status" value="1"/>
</dbReference>
<dbReference type="SUPFAM" id="SSF82689">
    <property type="entry name" value="Mechanosensitive channel protein MscS (YggB), C-terminal domain"/>
    <property type="match status" value="1"/>
</dbReference>
<dbReference type="GO" id="GO:0005886">
    <property type="term" value="C:plasma membrane"/>
    <property type="evidence" value="ECO:0007669"/>
    <property type="project" value="UniProtKB-SubCell"/>
</dbReference>
<keyword evidence="11" id="KW-1185">Reference proteome</keyword>
<feature type="transmembrane region" description="Helical" evidence="7">
    <location>
        <begin position="97"/>
        <end position="125"/>
    </location>
</feature>
<feature type="transmembrane region" description="Helical" evidence="7">
    <location>
        <begin position="64"/>
        <end position="85"/>
    </location>
</feature>
<dbReference type="PANTHER" id="PTHR30221:SF1">
    <property type="entry name" value="SMALL-CONDUCTANCE MECHANOSENSITIVE CHANNEL"/>
    <property type="match status" value="1"/>
</dbReference>
<comment type="similarity">
    <text evidence="2">Belongs to the MscS (TC 1.A.23) family.</text>
</comment>
<evidence type="ECO:0000256" key="2">
    <source>
        <dbReference type="ARBA" id="ARBA00008017"/>
    </source>
</evidence>
<sequence length="302" mass="33971">MQDQINKSFNLLSEKLLSWFNAFVKNLPNLLIAIIVLVAFYYIAKYASKLVKRLISKRINQDSLVNIISKMTTIVVVAIGLFLALGVLNLSKTLETLIGAAGVSGLVIGLALQGTLSNTFAGIVLSFRKSIELGHWVETNGFSGEVVEISLKNFVVREADNNMVMIPNKNILENPVKNYSLTPKIRVSFNCGVGYESNLEFVEELTKKTIVNAFKGIEKEEDVEFYYQEFGGSSINFLCRFWIEGDKAIYKLRAINTAIIALKKAFDKNDINIPFPIRTLQFDNELTLDKNNVEKQPKEEKQ</sequence>
<keyword evidence="4 7" id="KW-0812">Transmembrane</keyword>
<evidence type="ECO:0000256" key="1">
    <source>
        <dbReference type="ARBA" id="ARBA00004651"/>
    </source>
</evidence>
<comment type="subcellular location">
    <subcellularLocation>
        <location evidence="1">Cell membrane</location>
        <topology evidence="1">Multi-pass membrane protein</topology>
    </subcellularLocation>
</comment>
<gene>
    <name evidence="10" type="ORF">ES676_05085</name>
</gene>
<dbReference type="SUPFAM" id="SSF82861">
    <property type="entry name" value="Mechanosensitive channel protein MscS (YggB), transmembrane region"/>
    <property type="match status" value="1"/>
</dbReference>
<dbReference type="InterPro" id="IPR006685">
    <property type="entry name" value="MscS_channel_2nd"/>
</dbReference>
<accession>A0A8H2QF09</accession>
<evidence type="ECO:0000256" key="7">
    <source>
        <dbReference type="SAM" id="Phobius"/>
    </source>
</evidence>
<dbReference type="InterPro" id="IPR010920">
    <property type="entry name" value="LSM_dom_sf"/>
</dbReference>
<dbReference type="GO" id="GO:0008381">
    <property type="term" value="F:mechanosensitive monoatomic ion channel activity"/>
    <property type="evidence" value="ECO:0007669"/>
    <property type="project" value="InterPro"/>
</dbReference>
<dbReference type="Gene3D" id="3.30.70.100">
    <property type="match status" value="1"/>
</dbReference>
<keyword evidence="6 7" id="KW-0472">Membrane</keyword>
<comment type="caution">
    <text evidence="10">The sequence shown here is derived from an EMBL/GenBank/DDBJ whole genome shotgun (WGS) entry which is preliminary data.</text>
</comment>
<dbReference type="InterPro" id="IPR023408">
    <property type="entry name" value="MscS_beta-dom_sf"/>
</dbReference>
<dbReference type="InterPro" id="IPR049278">
    <property type="entry name" value="MS_channel_C"/>
</dbReference>
<evidence type="ECO:0000313" key="11">
    <source>
        <dbReference type="Proteomes" id="UP000323324"/>
    </source>
</evidence>
<dbReference type="Gene3D" id="1.10.287.1260">
    <property type="match status" value="1"/>
</dbReference>
<organism evidence="10 11">
    <name type="scientific">Bizionia saleffrena</name>
    <dbReference type="NCBI Taxonomy" id="291189"/>
    <lineage>
        <taxon>Bacteria</taxon>
        <taxon>Pseudomonadati</taxon>
        <taxon>Bacteroidota</taxon>
        <taxon>Flavobacteriia</taxon>
        <taxon>Flavobacteriales</taxon>
        <taxon>Flavobacteriaceae</taxon>
        <taxon>Bizionia</taxon>
    </lineage>
</organism>